<keyword evidence="4" id="KW-1185">Reference proteome</keyword>
<dbReference type="Pfam" id="PF01903">
    <property type="entry name" value="CbiX"/>
    <property type="match status" value="1"/>
</dbReference>
<dbReference type="EC" id="4.99.1.3" evidence="3"/>
<keyword evidence="1" id="KW-0479">Metal-binding</keyword>
<dbReference type="KEGG" id="gaz:Pan241w_05420"/>
<keyword evidence="2 3" id="KW-0456">Lyase</keyword>
<dbReference type="InterPro" id="IPR002762">
    <property type="entry name" value="CbiX-like"/>
</dbReference>
<evidence type="ECO:0000313" key="4">
    <source>
        <dbReference type="Proteomes" id="UP000317171"/>
    </source>
</evidence>
<evidence type="ECO:0000256" key="2">
    <source>
        <dbReference type="ARBA" id="ARBA00023239"/>
    </source>
</evidence>
<sequence>MLVLSIMVEFMTDARTKAVLLIAHGSRRDAANQDLVKLAEMLRERNLFPIIEIAYLELAEPTIPDGAARCVAAGADEVLMLPYFLSAGVHVQNDLEQYRSEFCTTYPETRFRLCAHLGLHPLMLEIVLDRLNELED</sequence>
<proteinExistence type="predicted"/>
<gene>
    <name evidence="3" type="primary">cbiX</name>
    <name evidence="3" type="ORF">Pan241w_05420</name>
</gene>
<dbReference type="EMBL" id="CP036269">
    <property type="protein sequence ID" value="QDT40485.1"/>
    <property type="molecule type" value="Genomic_DNA"/>
</dbReference>
<reference evidence="3 4" key="1">
    <citation type="submission" date="2019-02" db="EMBL/GenBank/DDBJ databases">
        <title>Deep-cultivation of Planctomycetes and their phenomic and genomic characterization uncovers novel biology.</title>
        <authorList>
            <person name="Wiegand S."/>
            <person name="Jogler M."/>
            <person name="Boedeker C."/>
            <person name="Pinto D."/>
            <person name="Vollmers J."/>
            <person name="Rivas-Marin E."/>
            <person name="Kohn T."/>
            <person name="Peeters S.H."/>
            <person name="Heuer A."/>
            <person name="Rast P."/>
            <person name="Oberbeckmann S."/>
            <person name="Bunk B."/>
            <person name="Jeske O."/>
            <person name="Meyerdierks A."/>
            <person name="Storesund J.E."/>
            <person name="Kallscheuer N."/>
            <person name="Luecker S."/>
            <person name="Lage O.M."/>
            <person name="Pohl T."/>
            <person name="Merkel B.J."/>
            <person name="Hornburger P."/>
            <person name="Mueller R.-W."/>
            <person name="Bruemmer F."/>
            <person name="Labrenz M."/>
            <person name="Spormann A.M."/>
            <person name="Op den Camp H."/>
            <person name="Overmann J."/>
            <person name="Amann R."/>
            <person name="Jetten M.S.M."/>
            <person name="Mascher T."/>
            <person name="Medema M.H."/>
            <person name="Devos D.P."/>
            <person name="Kaster A.-K."/>
            <person name="Ovreas L."/>
            <person name="Rohde M."/>
            <person name="Galperin M.Y."/>
            <person name="Jogler C."/>
        </authorList>
    </citation>
    <scope>NUCLEOTIDE SEQUENCE [LARGE SCALE GENOMIC DNA]</scope>
    <source>
        <strain evidence="3 4">Pan241w</strain>
    </source>
</reference>
<name>A0A517R9E0_9PLAN</name>
<evidence type="ECO:0000313" key="3">
    <source>
        <dbReference type="EMBL" id="QDT40485.1"/>
    </source>
</evidence>
<organism evidence="3 4">
    <name type="scientific">Gimesia alba</name>
    <dbReference type="NCBI Taxonomy" id="2527973"/>
    <lineage>
        <taxon>Bacteria</taxon>
        <taxon>Pseudomonadati</taxon>
        <taxon>Planctomycetota</taxon>
        <taxon>Planctomycetia</taxon>
        <taxon>Planctomycetales</taxon>
        <taxon>Planctomycetaceae</taxon>
        <taxon>Gimesia</taxon>
    </lineage>
</organism>
<dbReference type="Gene3D" id="3.40.50.1400">
    <property type="match status" value="1"/>
</dbReference>
<dbReference type="PANTHER" id="PTHR33542">
    <property type="entry name" value="SIROHYDROCHLORIN FERROCHELATASE, CHLOROPLASTIC"/>
    <property type="match status" value="1"/>
</dbReference>
<dbReference type="PANTHER" id="PTHR33542:SF3">
    <property type="entry name" value="SIROHYDROCHLORIN FERROCHELATASE, CHLOROPLASTIC"/>
    <property type="match status" value="1"/>
</dbReference>
<dbReference type="GO" id="GO:0046872">
    <property type="term" value="F:metal ion binding"/>
    <property type="evidence" value="ECO:0007669"/>
    <property type="project" value="UniProtKB-KW"/>
</dbReference>
<accession>A0A517R9E0</accession>
<dbReference type="SUPFAM" id="SSF53800">
    <property type="entry name" value="Chelatase"/>
    <property type="match status" value="1"/>
</dbReference>
<evidence type="ECO:0000256" key="1">
    <source>
        <dbReference type="ARBA" id="ARBA00022723"/>
    </source>
</evidence>
<dbReference type="InterPro" id="IPR050963">
    <property type="entry name" value="Sirohydro_Cobaltochel/CbiX"/>
</dbReference>
<dbReference type="CDD" id="cd03416">
    <property type="entry name" value="CbiX_SirB_N"/>
    <property type="match status" value="1"/>
</dbReference>
<protein>
    <submittedName>
        <fullName evidence="3">Sirohydrochlorin cobaltochelatase</fullName>
        <ecNumber evidence="3">4.99.1.3</ecNumber>
    </submittedName>
</protein>
<dbReference type="GO" id="GO:0016852">
    <property type="term" value="F:sirohydrochlorin cobaltochelatase activity"/>
    <property type="evidence" value="ECO:0007669"/>
    <property type="project" value="UniProtKB-EC"/>
</dbReference>
<dbReference type="AlphaFoldDB" id="A0A517R9E0"/>
<dbReference type="Proteomes" id="UP000317171">
    <property type="component" value="Chromosome"/>
</dbReference>